<dbReference type="InterPro" id="IPR057375">
    <property type="entry name" value="ULP2A/B_PH"/>
</dbReference>
<evidence type="ECO:0000256" key="1">
    <source>
        <dbReference type="ARBA" id="ARBA00005234"/>
    </source>
</evidence>
<gene>
    <name evidence="8" type="ORF">RJ641_029778</name>
</gene>
<feature type="domain" description="Ubiquitin-like protease family profile" evidence="7">
    <location>
        <begin position="354"/>
        <end position="554"/>
    </location>
</feature>
<reference evidence="8 9" key="1">
    <citation type="submission" date="2023-12" db="EMBL/GenBank/DDBJ databases">
        <title>A high-quality genome assembly for Dillenia turbinata (Dilleniales).</title>
        <authorList>
            <person name="Chanderbali A."/>
        </authorList>
    </citation>
    <scope>NUCLEOTIDE SEQUENCE [LARGE SCALE GENOMIC DNA]</scope>
    <source>
        <strain evidence="8">LSX21</strain>
        <tissue evidence="8">Leaf</tissue>
    </source>
</reference>
<dbReference type="FunFam" id="3.30.310.130:FF:000006">
    <property type="entry name" value="Probable ubiquitin-like-specific protease 2B"/>
    <property type="match status" value="1"/>
</dbReference>
<dbReference type="Pfam" id="PF02902">
    <property type="entry name" value="Peptidase_C48"/>
    <property type="match status" value="1"/>
</dbReference>
<organism evidence="8 9">
    <name type="scientific">Dillenia turbinata</name>
    <dbReference type="NCBI Taxonomy" id="194707"/>
    <lineage>
        <taxon>Eukaryota</taxon>
        <taxon>Viridiplantae</taxon>
        <taxon>Streptophyta</taxon>
        <taxon>Embryophyta</taxon>
        <taxon>Tracheophyta</taxon>
        <taxon>Spermatophyta</taxon>
        <taxon>Magnoliopsida</taxon>
        <taxon>eudicotyledons</taxon>
        <taxon>Gunneridae</taxon>
        <taxon>Pentapetalae</taxon>
        <taxon>Dilleniales</taxon>
        <taxon>Dilleniaceae</taxon>
        <taxon>Dillenia</taxon>
    </lineage>
</organism>
<dbReference type="Gene3D" id="1.10.418.20">
    <property type="match status" value="1"/>
</dbReference>
<evidence type="ECO:0000256" key="3">
    <source>
        <dbReference type="ARBA" id="ARBA00022786"/>
    </source>
</evidence>
<keyword evidence="3" id="KW-0833">Ubl conjugation pathway</keyword>
<comment type="similarity">
    <text evidence="1">Belongs to the peptidase C48 family.</text>
</comment>
<evidence type="ECO:0000313" key="9">
    <source>
        <dbReference type="Proteomes" id="UP001370490"/>
    </source>
</evidence>
<sequence>MKSTACQSNLDVFEFKEEDETPDPSSKYLAKSLLNYQFLECAASQGTTIQPREISEIPCVHIDADEGDDSVPCAQDPAMEVLAPRKKSGKSGLDAVRAPCHEENLQSESLFSVAGNGILSPMTVSAASSPNSDFSGSQPIGMKEDSSSTSASDIRENGVSQNKRASDRCFGGWEMDDMNAVIVVTPDYVSFRDKYCTESQIYFSSTCIKIKASPVCGEGGFTFLWGMDEIIQIQSQWCGRAESALLKLHVISKDGQGTENQSGTSGIEELKLTIVDPNWAEKQEEITSLDLRYKAIWNFALEVPHPKELLSDAVLGHQDSAHGQSSRYLPQRYFPNFDVPFEEVIYPKGDPDAVSISKRDVDLLHPETFINDTIIDFYIKYLKDKIPPEQKHRFHFFNSFFFRKLVDFDKDPSSASEGRAAFQRVRKWTRKVNLFEKDYIFIPVNFSLHWSLIVICHPAEVAKLQGKSFFKYEEVDKCERVPCILHMDSIKGSHAGLKNPVQSYLWEEWKERQKETSEDIASKFLNLRFVPLELPQQENSFDCGLFLLHYVELFLEDAPLNFNPFKITKFSHFVASWDGLLPWDNYQKTGHSSGQCTAIMTYNFKDGISGDRDISMSQFVLDIMVVLPNYEYLGDNWFPPAEASIKRVQIQRLIYDLLGCDSQTCPAASIDEPKTKIVENCKENETGAERCSPAETCHENSKGSRAGQGIEIELLPTSLKSSQCMSDSGLVLREFFEAGTSEGSFFDGPYRQFERMSSFDQFKSTMTPIQEEDAETTEPFVYSPQGGAGFQQLSGITPEACGIPYSSDIEEGTSWNPGISMQQVQHEDIDSSSESETSLEVGIVKDSLEIENRSLNHPEEKDHRSPSVEGLHGSTEAPRCPSNGMHEIFVEDSHDPDKKLCEIENGDSFPSGKEDDFESPDQNMGLEENKGNENCEQPDGHDVVGKSGGNSRVLELDEQHVAKKPRLMLPSDGERRHTRSLSKDLHL</sequence>
<feature type="compositionally biased region" description="Polar residues" evidence="6">
    <location>
        <begin position="128"/>
        <end position="138"/>
    </location>
</feature>
<proteinExistence type="inferred from homology"/>
<keyword evidence="2 8" id="KW-0645">Protease</keyword>
<evidence type="ECO:0000256" key="2">
    <source>
        <dbReference type="ARBA" id="ARBA00022670"/>
    </source>
</evidence>
<dbReference type="Gene3D" id="3.30.310.130">
    <property type="entry name" value="Ubiquitin-related"/>
    <property type="match status" value="1"/>
</dbReference>
<dbReference type="PROSITE" id="PS50600">
    <property type="entry name" value="ULP_PROTEASE"/>
    <property type="match status" value="1"/>
</dbReference>
<comment type="caution">
    <text evidence="8">The sequence shown here is derived from an EMBL/GenBank/DDBJ whole genome shotgun (WGS) entry which is preliminary data.</text>
</comment>
<keyword evidence="4" id="KW-0378">Hydrolase</keyword>
<dbReference type="InterPro" id="IPR003653">
    <property type="entry name" value="Peptidase_C48_C"/>
</dbReference>
<accession>A0AAN8ZJU6</accession>
<dbReference type="AlphaFoldDB" id="A0AAN8ZJU6"/>
<evidence type="ECO:0000313" key="8">
    <source>
        <dbReference type="EMBL" id="KAK6940247.1"/>
    </source>
</evidence>
<comment type="function">
    <text evidence="5">Protease that catalyzes two essential functions in the SUMO pathway: processing of full-length SUMOs to their mature forms and deconjugation of SUMO from targeted proteins.</text>
</comment>
<dbReference type="Pfam" id="PF25352">
    <property type="entry name" value="PH_ULP"/>
    <property type="match status" value="1"/>
</dbReference>
<feature type="compositionally biased region" description="Basic and acidic residues" evidence="6">
    <location>
        <begin position="927"/>
        <end position="944"/>
    </location>
</feature>
<keyword evidence="9" id="KW-1185">Reference proteome</keyword>
<dbReference type="Proteomes" id="UP001370490">
    <property type="component" value="Unassembled WGS sequence"/>
</dbReference>
<evidence type="ECO:0000256" key="6">
    <source>
        <dbReference type="SAM" id="MobiDB-lite"/>
    </source>
</evidence>
<evidence type="ECO:0000259" key="7">
    <source>
        <dbReference type="PROSITE" id="PS50600"/>
    </source>
</evidence>
<protein>
    <submittedName>
        <fullName evidence="8">Ulp1 protease family, C-terminal catalytic domain</fullName>
    </submittedName>
</protein>
<dbReference type="PANTHER" id="PTHR47764">
    <property type="entry name" value="UBIQUITIN-LIKE-SPECIFIC PROTEASE 2B-RELATED"/>
    <property type="match status" value="1"/>
</dbReference>
<dbReference type="GO" id="GO:0006508">
    <property type="term" value="P:proteolysis"/>
    <property type="evidence" value="ECO:0007669"/>
    <property type="project" value="UniProtKB-KW"/>
</dbReference>
<feature type="region of interest" description="Disordered" evidence="6">
    <location>
        <begin position="823"/>
        <end position="882"/>
    </location>
</feature>
<dbReference type="EMBL" id="JBAMMX010000005">
    <property type="protein sequence ID" value="KAK6940247.1"/>
    <property type="molecule type" value="Genomic_DNA"/>
</dbReference>
<feature type="region of interest" description="Disordered" evidence="6">
    <location>
        <begin position="128"/>
        <end position="162"/>
    </location>
</feature>
<dbReference type="PANTHER" id="PTHR47764:SF2">
    <property type="entry name" value="UBIQUITIN-LIKE PROTEASE FAMILY PROFILE DOMAIN-CONTAINING PROTEIN"/>
    <property type="match status" value="1"/>
</dbReference>
<feature type="region of interest" description="Disordered" evidence="6">
    <location>
        <begin position="898"/>
        <end position="987"/>
    </location>
</feature>
<evidence type="ECO:0000256" key="4">
    <source>
        <dbReference type="ARBA" id="ARBA00022801"/>
    </source>
</evidence>
<dbReference type="InterPro" id="IPR038765">
    <property type="entry name" value="Papain-like_cys_pep_sf"/>
</dbReference>
<name>A0AAN8ZJU6_9MAGN</name>
<dbReference type="GO" id="GO:0008234">
    <property type="term" value="F:cysteine-type peptidase activity"/>
    <property type="evidence" value="ECO:0007669"/>
    <property type="project" value="InterPro"/>
</dbReference>
<evidence type="ECO:0000256" key="5">
    <source>
        <dbReference type="ARBA" id="ARBA00057729"/>
    </source>
</evidence>
<dbReference type="SUPFAM" id="SSF54001">
    <property type="entry name" value="Cysteine proteinases"/>
    <property type="match status" value="1"/>
</dbReference>
<feature type="compositionally biased region" description="Polar residues" evidence="6">
    <location>
        <begin position="147"/>
        <end position="162"/>
    </location>
</feature>
<feature type="compositionally biased region" description="Basic and acidic residues" evidence="6">
    <location>
        <begin position="846"/>
        <end position="866"/>
    </location>
</feature>